<evidence type="ECO:0000313" key="1">
    <source>
        <dbReference type="EMBL" id="KAF0437504.1"/>
    </source>
</evidence>
<proteinExistence type="predicted"/>
<keyword evidence="2" id="KW-1185">Reference proteome</keyword>
<dbReference type="Proteomes" id="UP000439903">
    <property type="component" value="Unassembled WGS sequence"/>
</dbReference>
<evidence type="ECO:0000313" key="2">
    <source>
        <dbReference type="Proteomes" id="UP000439903"/>
    </source>
</evidence>
<dbReference type="AlphaFoldDB" id="A0A8H3XCS2"/>
<reference evidence="1 2" key="1">
    <citation type="journal article" date="2019" name="Environ. Microbiol.">
        <title>At the nexus of three kingdoms: the genome of the mycorrhizal fungus Gigaspora margarita provides insights into plant, endobacterial and fungal interactions.</title>
        <authorList>
            <person name="Venice F."/>
            <person name="Ghignone S."/>
            <person name="Salvioli di Fossalunga A."/>
            <person name="Amselem J."/>
            <person name="Novero M."/>
            <person name="Xianan X."/>
            <person name="Sedzielewska Toro K."/>
            <person name="Morin E."/>
            <person name="Lipzen A."/>
            <person name="Grigoriev I.V."/>
            <person name="Henrissat B."/>
            <person name="Martin F.M."/>
            <person name="Bonfante P."/>
        </authorList>
    </citation>
    <scope>NUCLEOTIDE SEQUENCE [LARGE SCALE GENOMIC DNA]</scope>
    <source>
        <strain evidence="1 2">BEG34</strain>
    </source>
</reference>
<dbReference type="InterPro" id="IPR017853">
    <property type="entry name" value="GH"/>
</dbReference>
<protein>
    <submittedName>
        <fullName evidence="1">Uncharacterized protein</fullName>
    </submittedName>
</protein>
<comment type="caution">
    <text evidence="1">The sequence shown here is derived from an EMBL/GenBank/DDBJ whole genome shotgun (WGS) entry which is preliminary data.</text>
</comment>
<organism evidence="1 2">
    <name type="scientific">Gigaspora margarita</name>
    <dbReference type="NCBI Taxonomy" id="4874"/>
    <lineage>
        <taxon>Eukaryota</taxon>
        <taxon>Fungi</taxon>
        <taxon>Fungi incertae sedis</taxon>
        <taxon>Mucoromycota</taxon>
        <taxon>Glomeromycotina</taxon>
        <taxon>Glomeromycetes</taxon>
        <taxon>Diversisporales</taxon>
        <taxon>Gigasporaceae</taxon>
        <taxon>Gigaspora</taxon>
    </lineage>
</organism>
<dbReference type="SUPFAM" id="SSF51445">
    <property type="entry name" value="(Trans)glycosidases"/>
    <property type="match status" value="1"/>
</dbReference>
<sequence length="158" mass="18130">MIIGYFPGHYTQYSRYSNYSFNDYVSQIPWDITHLNWIAFSPDDASNKYIPLKSNHEFLNKTVSYRNANRLPIFLAIVLSGNIDINFNPSFANGTSKDRTTFVTNVINFVHNYGLDGVCKIFSYLEIHIYSHFEGKTLLDANSLSSGRTRLSNSTQLH</sequence>
<accession>A0A8H3XCS2</accession>
<dbReference type="Gene3D" id="3.20.20.80">
    <property type="entry name" value="Glycosidases"/>
    <property type="match status" value="1"/>
</dbReference>
<name>A0A8H3XCS2_GIGMA</name>
<dbReference type="EMBL" id="WTPW01001399">
    <property type="protein sequence ID" value="KAF0437504.1"/>
    <property type="molecule type" value="Genomic_DNA"/>
</dbReference>
<dbReference type="OrthoDB" id="76388at2759"/>
<gene>
    <name evidence="1" type="ORF">F8M41_004378</name>
</gene>